<dbReference type="EMBL" id="LAZR01005372">
    <property type="protein sequence ID" value="KKN00469.1"/>
    <property type="molecule type" value="Genomic_DNA"/>
</dbReference>
<sequence length="73" mass="8362">MAMREGFDLFRRVGRRCFFQRGIFGDKWARTHVLPDTLGHHICLLLGHSRSGYTTDDSPPRTICARCNGEVKP</sequence>
<protein>
    <submittedName>
        <fullName evidence="1">Uncharacterized protein</fullName>
    </submittedName>
</protein>
<proteinExistence type="predicted"/>
<dbReference type="AlphaFoldDB" id="A0A0F9M451"/>
<accession>A0A0F9M451</accession>
<evidence type="ECO:0000313" key="1">
    <source>
        <dbReference type="EMBL" id="KKN00469.1"/>
    </source>
</evidence>
<comment type="caution">
    <text evidence="1">The sequence shown here is derived from an EMBL/GenBank/DDBJ whole genome shotgun (WGS) entry which is preliminary data.</text>
</comment>
<reference evidence="1" key="1">
    <citation type="journal article" date="2015" name="Nature">
        <title>Complex archaea that bridge the gap between prokaryotes and eukaryotes.</title>
        <authorList>
            <person name="Spang A."/>
            <person name="Saw J.H."/>
            <person name="Jorgensen S.L."/>
            <person name="Zaremba-Niedzwiedzka K."/>
            <person name="Martijn J."/>
            <person name="Lind A.E."/>
            <person name="van Eijk R."/>
            <person name="Schleper C."/>
            <person name="Guy L."/>
            <person name="Ettema T.J."/>
        </authorList>
    </citation>
    <scope>NUCLEOTIDE SEQUENCE</scope>
</reference>
<name>A0A0F9M451_9ZZZZ</name>
<gene>
    <name evidence="1" type="ORF">LCGC14_1137650</name>
</gene>
<organism evidence="1">
    <name type="scientific">marine sediment metagenome</name>
    <dbReference type="NCBI Taxonomy" id="412755"/>
    <lineage>
        <taxon>unclassified sequences</taxon>
        <taxon>metagenomes</taxon>
        <taxon>ecological metagenomes</taxon>
    </lineage>
</organism>